<dbReference type="STRING" id="1742973.COMA2_150049"/>
<dbReference type="Proteomes" id="UP000198736">
    <property type="component" value="Unassembled WGS sequence"/>
</dbReference>
<dbReference type="InterPro" id="IPR036388">
    <property type="entry name" value="WH-like_DNA-bd_sf"/>
</dbReference>
<proteinExistence type="predicted"/>
<dbReference type="Gene3D" id="1.10.10.10">
    <property type="entry name" value="Winged helix-like DNA-binding domain superfamily/Winged helix DNA-binding domain"/>
    <property type="match status" value="1"/>
</dbReference>
<sequence>MVREQKKRRTQSVSSMSSENEEEGVVAEAFLNYLADCPLAMDTEEGIAEWWLMRHRAKVTAETVRKVLKQLLERGRIEAVGTGAHTRYRLKP</sequence>
<feature type="region of interest" description="Disordered" evidence="1">
    <location>
        <begin position="1"/>
        <end position="23"/>
    </location>
</feature>
<dbReference type="EMBL" id="CZPZ01000007">
    <property type="protein sequence ID" value="CUS33997.1"/>
    <property type="molecule type" value="Genomic_DNA"/>
</dbReference>
<organism evidence="2 3">
    <name type="scientific">Candidatus Nitrospira nitrificans</name>
    <dbReference type="NCBI Taxonomy" id="1742973"/>
    <lineage>
        <taxon>Bacteria</taxon>
        <taxon>Pseudomonadati</taxon>
        <taxon>Nitrospirota</taxon>
        <taxon>Nitrospiria</taxon>
        <taxon>Nitrospirales</taxon>
        <taxon>Nitrospiraceae</taxon>
        <taxon>Nitrospira</taxon>
    </lineage>
</organism>
<accession>A0A0S4LBL8</accession>
<evidence type="ECO:0000313" key="2">
    <source>
        <dbReference type="EMBL" id="CUS33997.1"/>
    </source>
</evidence>
<evidence type="ECO:0000313" key="3">
    <source>
        <dbReference type="Proteomes" id="UP000198736"/>
    </source>
</evidence>
<feature type="compositionally biased region" description="Basic residues" evidence="1">
    <location>
        <begin position="1"/>
        <end position="10"/>
    </location>
</feature>
<reference evidence="3" key="1">
    <citation type="submission" date="2015-10" db="EMBL/GenBank/DDBJ databases">
        <authorList>
            <person name="Luecker S."/>
            <person name="Luecker S."/>
        </authorList>
    </citation>
    <scope>NUCLEOTIDE SEQUENCE [LARGE SCALE GENOMIC DNA]</scope>
</reference>
<gene>
    <name evidence="2" type="ORF">COMA2_150049</name>
</gene>
<protein>
    <submittedName>
        <fullName evidence="2">Uncharacterized protein</fullName>
    </submittedName>
</protein>
<evidence type="ECO:0000256" key="1">
    <source>
        <dbReference type="SAM" id="MobiDB-lite"/>
    </source>
</evidence>
<name>A0A0S4LBL8_9BACT</name>
<dbReference type="AlphaFoldDB" id="A0A0S4LBL8"/>
<keyword evidence="3" id="KW-1185">Reference proteome</keyword>